<reference evidence="1" key="2">
    <citation type="submission" date="2007-04" db="EMBL/GenBank/DDBJ databases">
        <title>The genome of the human body louse.</title>
        <authorList>
            <consortium name="The Human Body Louse Genome Consortium"/>
            <person name="Kirkness E."/>
            <person name="Walenz B."/>
            <person name="Hass B."/>
            <person name="Bruggner R."/>
            <person name="Strausberg R."/>
        </authorList>
    </citation>
    <scope>NUCLEOTIDE SEQUENCE</scope>
    <source>
        <strain evidence="1">USDA</strain>
    </source>
</reference>
<dbReference type="EnsemblMetazoa" id="PHUM090340-RA">
    <property type="protein sequence ID" value="PHUM090340-PA"/>
    <property type="gene ID" value="PHUM090340"/>
</dbReference>
<sequence>MIIIITTTTTLLRVTSSSDVNHTMEISSQQNCRISTNERLIAHTVTRIVEQNNIKGCEEQCKIYKCTFFGYGILANASRICELTTDRQISRRFDPNFSVYEKTHECIHGKPIGYEEGKKKNPKRNRENVSGINNVYLTERITEVEPPTLNDDDYYDYEDSD</sequence>
<dbReference type="AlphaFoldDB" id="E0VCL8"/>
<dbReference type="EMBL" id="DS235059">
    <property type="protein sequence ID" value="EEB11124.1"/>
    <property type="molecule type" value="Genomic_DNA"/>
</dbReference>
<dbReference type="RefSeq" id="XP_002423862.1">
    <property type="nucleotide sequence ID" value="XM_002423817.1"/>
</dbReference>
<keyword evidence="3" id="KW-1185">Reference proteome</keyword>
<evidence type="ECO:0000313" key="1">
    <source>
        <dbReference type="EMBL" id="EEB11124.1"/>
    </source>
</evidence>
<dbReference type="HOGENOM" id="CLU_1645750_0_0_1"/>
<dbReference type="Proteomes" id="UP000009046">
    <property type="component" value="Unassembled WGS sequence"/>
</dbReference>
<reference evidence="1" key="1">
    <citation type="submission" date="2007-04" db="EMBL/GenBank/DDBJ databases">
        <title>Annotation of Pediculus humanus corporis strain USDA.</title>
        <authorList>
            <person name="Kirkness E."/>
            <person name="Hannick L."/>
            <person name="Hass B."/>
            <person name="Bruggner R."/>
            <person name="Lawson D."/>
            <person name="Bidwell S."/>
            <person name="Joardar V."/>
            <person name="Caler E."/>
            <person name="Walenz B."/>
            <person name="Inman J."/>
            <person name="Schobel S."/>
            <person name="Galinsky K."/>
            <person name="Amedeo P."/>
            <person name="Strausberg R."/>
        </authorList>
    </citation>
    <scope>NUCLEOTIDE SEQUENCE</scope>
    <source>
        <strain evidence="1">USDA</strain>
    </source>
</reference>
<dbReference type="KEGG" id="phu:Phum_PHUM090340"/>
<name>E0VCL8_PEDHC</name>
<accession>E0VCL8</accession>
<dbReference type="VEuPathDB" id="VectorBase:PHUM090340"/>
<evidence type="ECO:0000313" key="2">
    <source>
        <dbReference type="EnsemblMetazoa" id="PHUM090340-PA"/>
    </source>
</evidence>
<evidence type="ECO:0008006" key="4">
    <source>
        <dbReference type="Google" id="ProtNLM"/>
    </source>
</evidence>
<evidence type="ECO:0000313" key="3">
    <source>
        <dbReference type="Proteomes" id="UP000009046"/>
    </source>
</evidence>
<dbReference type="CTD" id="8237970"/>
<dbReference type="EMBL" id="AAZO01001078">
    <property type="status" value="NOT_ANNOTATED_CDS"/>
    <property type="molecule type" value="Genomic_DNA"/>
</dbReference>
<dbReference type="GeneID" id="8237970"/>
<dbReference type="InParanoid" id="E0VCL8"/>
<gene>
    <name evidence="2" type="primary">8237970</name>
    <name evidence="1" type="ORF">Phum_PHUM090340</name>
</gene>
<reference evidence="2" key="3">
    <citation type="submission" date="2020-05" db="UniProtKB">
        <authorList>
            <consortium name="EnsemblMetazoa"/>
        </authorList>
    </citation>
    <scope>IDENTIFICATION</scope>
    <source>
        <strain evidence="2">USDA</strain>
    </source>
</reference>
<organism>
    <name type="scientific">Pediculus humanus subsp. corporis</name>
    <name type="common">Body louse</name>
    <dbReference type="NCBI Taxonomy" id="121224"/>
    <lineage>
        <taxon>Eukaryota</taxon>
        <taxon>Metazoa</taxon>
        <taxon>Ecdysozoa</taxon>
        <taxon>Arthropoda</taxon>
        <taxon>Hexapoda</taxon>
        <taxon>Insecta</taxon>
        <taxon>Pterygota</taxon>
        <taxon>Neoptera</taxon>
        <taxon>Paraneoptera</taxon>
        <taxon>Psocodea</taxon>
        <taxon>Troctomorpha</taxon>
        <taxon>Phthiraptera</taxon>
        <taxon>Anoplura</taxon>
        <taxon>Pediculidae</taxon>
        <taxon>Pediculus</taxon>
    </lineage>
</organism>
<protein>
    <recommendedName>
        <fullName evidence="4">Apple domain-containing protein</fullName>
    </recommendedName>
</protein>
<proteinExistence type="predicted"/>